<proteinExistence type="predicted"/>
<feature type="compositionally biased region" description="Polar residues" evidence="1">
    <location>
        <begin position="635"/>
        <end position="654"/>
    </location>
</feature>
<feature type="compositionally biased region" description="Basic and acidic residues" evidence="1">
    <location>
        <begin position="261"/>
        <end position="272"/>
    </location>
</feature>
<keyword evidence="3" id="KW-1185">Reference proteome</keyword>
<comment type="caution">
    <text evidence="2">The sequence shown here is derived from an EMBL/GenBank/DDBJ whole genome shotgun (WGS) entry which is preliminary data.</text>
</comment>
<dbReference type="EMBL" id="JAWJWF010000004">
    <property type="protein sequence ID" value="KAK6633314.1"/>
    <property type="molecule type" value="Genomic_DNA"/>
</dbReference>
<feature type="region of interest" description="Disordered" evidence="1">
    <location>
        <begin position="618"/>
        <end position="654"/>
    </location>
</feature>
<feature type="compositionally biased region" description="Basic and acidic residues" evidence="1">
    <location>
        <begin position="241"/>
        <end position="251"/>
    </location>
</feature>
<protein>
    <submittedName>
        <fullName evidence="2">Uncharacterized protein</fullName>
    </submittedName>
</protein>
<evidence type="ECO:0000313" key="3">
    <source>
        <dbReference type="Proteomes" id="UP001359485"/>
    </source>
</evidence>
<feature type="region of interest" description="Disordered" evidence="1">
    <location>
        <begin position="228"/>
        <end position="251"/>
    </location>
</feature>
<sequence length="816" mass="91566">MQECDYYIDSEEDEVFFGCVQEKEKIISCNILNNPGCNSTVKKLPERPINFRNVEAKTSEGTICDGPETEDITRKTDLNISEKEPENSFENDEEFYSIHSNNTSIELDHNYSYMKKKIDKSILSTPKSVVKADKDGGFLKVLSEIALVKAEADNKLEDGKGDEIIIAINKKEDEENKENEVYPLPEIKITEPTPEKPCAPFYPSPNVNTKSRKLRLIFNSASKAFDENQKNKAKSFTESYDSIKNKSGDYRNEDKRLFESHKEQHNTSENSKKSRGNSWPNAKEIHKLNLVELPGEVHNNSDKTESICRKKEESLLLKETGNENNIYTEKKILPIDGNELIVFTPIKTSNLENEKIKEPAAENKEIIILSPVNNNDKNGEDLKIQDLLTNDDIATPASAEMIPEHKSEANENQLNDIQENITAIKLLEIETNDEPCKTLVNNIESETKNQIPPKYRFSKEVKELVEALKTSVADDTLNFTIPEINLDQMESSLILHETISGLDDTVVEKNSDVLSSVGAMKTPVALTSQLKTQSKSLCKAQFKKTPVVFEGRQMVNKSTSDRKIQLTVASGIKKCAKRLPMTENISSAQMKDKQSNDKKVSAIPTRIPVYGLKPSKVPSTCVTPRSGPSHITGYKDNNISKNGVNKTPSSTNSNAAKTAKFKNVASPIGAYIHSKQTALLVNVKPQVKKEIFVNMLKSEVNNSSRKEIPSRTPSKDLGLPFVEYKTATPFKVVRMKRPTYTEPLNEKRPESRLPRLAPSVQKLIGVSSPRILKHQGRFYMKTPVAKETSGHETILTDRNEVSLVISQFAQKSNSIK</sequence>
<evidence type="ECO:0000313" key="2">
    <source>
        <dbReference type="EMBL" id="KAK6633314.1"/>
    </source>
</evidence>
<dbReference type="Proteomes" id="UP001359485">
    <property type="component" value="Unassembled WGS sequence"/>
</dbReference>
<feature type="region of interest" description="Disordered" evidence="1">
    <location>
        <begin position="261"/>
        <end position="280"/>
    </location>
</feature>
<gene>
    <name evidence="2" type="ORF">RUM44_003915</name>
</gene>
<organism evidence="2 3">
    <name type="scientific">Polyplax serrata</name>
    <name type="common">Common mouse louse</name>
    <dbReference type="NCBI Taxonomy" id="468196"/>
    <lineage>
        <taxon>Eukaryota</taxon>
        <taxon>Metazoa</taxon>
        <taxon>Ecdysozoa</taxon>
        <taxon>Arthropoda</taxon>
        <taxon>Hexapoda</taxon>
        <taxon>Insecta</taxon>
        <taxon>Pterygota</taxon>
        <taxon>Neoptera</taxon>
        <taxon>Paraneoptera</taxon>
        <taxon>Psocodea</taxon>
        <taxon>Troctomorpha</taxon>
        <taxon>Phthiraptera</taxon>
        <taxon>Anoplura</taxon>
        <taxon>Polyplacidae</taxon>
        <taxon>Polyplax</taxon>
    </lineage>
</organism>
<name>A0ABR1B1D4_POLSC</name>
<reference evidence="2 3" key="1">
    <citation type="submission" date="2023-09" db="EMBL/GenBank/DDBJ databases">
        <title>Genomes of two closely related lineages of the louse Polyplax serrata with different host specificities.</title>
        <authorList>
            <person name="Martinu J."/>
            <person name="Tarabai H."/>
            <person name="Stefka J."/>
            <person name="Hypsa V."/>
        </authorList>
    </citation>
    <scope>NUCLEOTIDE SEQUENCE [LARGE SCALE GENOMIC DNA]</scope>
    <source>
        <strain evidence="2">98ZLc_SE</strain>
    </source>
</reference>
<accession>A0ABR1B1D4</accession>
<evidence type="ECO:0000256" key="1">
    <source>
        <dbReference type="SAM" id="MobiDB-lite"/>
    </source>
</evidence>